<proteinExistence type="predicted"/>
<dbReference type="AlphaFoldDB" id="A0A1X0SDE9"/>
<protein>
    <submittedName>
        <fullName evidence="2">Uncharacterized protein</fullName>
    </submittedName>
</protein>
<sequence>MIFVYVLPLFRALYQQSYSNALNISIICSQYVNYFAFIKLFPKSMFCTKESLKEKVSNDTKRLLKVLIAAETTFFRSVVDHQNKSQAPIKTRQLNSKQPAKTRSNRRTVGICIS</sequence>
<evidence type="ECO:0000313" key="3">
    <source>
        <dbReference type="Proteomes" id="UP000242381"/>
    </source>
</evidence>
<dbReference type="EMBL" id="KV921268">
    <property type="protein sequence ID" value="ORE22334.1"/>
    <property type="molecule type" value="Genomic_DNA"/>
</dbReference>
<reference evidence="2 3" key="1">
    <citation type="journal article" date="2016" name="Proc. Natl. Acad. Sci. U.S.A.">
        <title>Lipid metabolic changes in an early divergent fungus govern the establishment of a mutualistic symbiosis with endobacteria.</title>
        <authorList>
            <person name="Lastovetsky O.A."/>
            <person name="Gaspar M.L."/>
            <person name="Mondo S.J."/>
            <person name="LaButti K.M."/>
            <person name="Sandor L."/>
            <person name="Grigoriev I.V."/>
            <person name="Henry S.A."/>
            <person name="Pawlowska T.E."/>
        </authorList>
    </citation>
    <scope>NUCLEOTIDE SEQUENCE [LARGE SCALE GENOMIC DNA]</scope>
    <source>
        <strain evidence="2 3">ATCC 11559</strain>
    </source>
</reference>
<accession>A0A1X0SDE9</accession>
<evidence type="ECO:0000256" key="1">
    <source>
        <dbReference type="SAM" id="MobiDB-lite"/>
    </source>
</evidence>
<feature type="compositionally biased region" description="Polar residues" evidence="1">
    <location>
        <begin position="84"/>
        <end position="102"/>
    </location>
</feature>
<feature type="region of interest" description="Disordered" evidence="1">
    <location>
        <begin position="82"/>
        <end position="114"/>
    </location>
</feature>
<gene>
    <name evidence="2" type="ORF">BCV71DRAFT_231544</name>
</gene>
<name>A0A1X0SDE9_RHIZD</name>
<organism evidence="2 3">
    <name type="scientific">Rhizopus microsporus</name>
    <dbReference type="NCBI Taxonomy" id="58291"/>
    <lineage>
        <taxon>Eukaryota</taxon>
        <taxon>Fungi</taxon>
        <taxon>Fungi incertae sedis</taxon>
        <taxon>Mucoromycota</taxon>
        <taxon>Mucoromycotina</taxon>
        <taxon>Mucoromycetes</taxon>
        <taxon>Mucorales</taxon>
        <taxon>Mucorineae</taxon>
        <taxon>Rhizopodaceae</taxon>
        <taxon>Rhizopus</taxon>
    </lineage>
</organism>
<dbReference type="Proteomes" id="UP000242381">
    <property type="component" value="Unassembled WGS sequence"/>
</dbReference>
<evidence type="ECO:0000313" key="2">
    <source>
        <dbReference type="EMBL" id="ORE22334.1"/>
    </source>
</evidence>